<dbReference type="EMBL" id="CP065726">
    <property type="protein sequence ID" value="QPT37495.1"/>
    <property type="molecule type" value="Genomic_DNA"/>
</dbReference>
<protein>
    <submittedName>
        <fullName evidence="2">DUF4760 domain-containing protein</fullName>
    </submittedName>
</protein>
<evidence type="ECO:0000313" key="2">
    <source>
        <dbReference type="EMBL" id="QPT37495.1"/>
    </source>
</evidence>
<dbReference type="RefSeq" id="WP_111726674.1">
    <property type="nucleotide sequence ID" value="NZ_CP065726.1"/>
</dbReference>
<evidence type="ECO:0000313" key="3">
    <source>
        <dbReference type="Proteomes" id="UP000594865"/>
    </source>
</evidence>
<keyword evidence="1" id="KW-1133">Transmembrane helix</keyword>
<keyword evidence="3" id="KW-1185">Reference proteome</keyword>
<accession>A0A7T3EU63</accession>
<dbReference type="InterPro" id="IPR031876">
    <property type="entry name" value="DUF4760"/>
</dbReference>
<dbReference type="Pfam" id="PF15956">
    <property type="entry name" value="DUF4760"/>
    <property type="match status" value="1"/>
</dbReference>
<evidence type="ECO:0000256" key="1">
    <source>
        <dbReference type="SAM" id="Phobius"/>
    </source>
</evidence>
<reference evidence="2 3" key="1">
    <citation type="submission" date="2020-12" db="EMBL/GenBank/DDBJ databases">
        <title>FDA dAtabase for Regulatory Grade micrObial Sequences (FDA-ARGOS): Supporting development and validation of Infectious Disease Dx tests.</title>
        <authorList>
            <person name="Sproer C."/>
            <person name="Gronow S."/>
            <person name="Severitt S."/>
            <person name="Schroder I."/>
            <person name="Tallon L."/>
            <person name="Sadzewicz L."/>
            <person name="Zhao X."/>
            <person name="Boylan J."/>
            <person name="Ott S."/>
            <person name="Bowen H."/>
            <person name="Vavikolanu K."/>
            <person name="Mehta A."/>
            <person name="Aluvathingal J."/>
            <person name="Nadendla S."/>
            <person name="Lowell S."/>
            <person name="Myers T."/>
            <person name="Yan Y."/>
            <person name="Sichtig H."/>
        </authorList>
    </citation>
    <scope>NUCLEOTIDE SEQUENCE [LARGE SCALE GENOMIC DNA]</scope>
    <source>
        <strain evidence="2 3">FDAARGOS_871</strain>
    </source>
</reference>
<gene>
    <name evidence="2" type="ORF">I6G28_06040</name>
</gene>
<feature type="transmembrane region" description="Helical" evidence="1">
    <location>
        <begin position="12"/>
        <end position="29"/>
    </location>
</feature>
<name>A0A7T3EU63_NEICI</name>
<organism evidence="2 3">
    <name type="scientific">Neisseria cinerea</name>
    <dbReference type="NCBI Taxonomy" id="483"/>
    <lineage>
        <taxon>Bacteria</taxon>
        <taxon>Pseudomonadati</taxon>
        <taxon>Pseudomonadota</taxon>
        <taxon>Betaproteobacteria</taxon>
        <taxon>Neisseriales</taxon>
        <taxon>Neisseriaceae</taxon>
        <taxon>Neisseria</taxon>
    </lineage>
</organism>
<keyword evidence="1" id="KW-0812">Transmembrane</keyword>
<keyword evidence="1" id="KW-0472">Membrane</keyword>
<dbReference type="Proteomes" id="UP000594865">
    <property type="component" value="Chromosome"/>
</dbReference>
<dbReference type="AlphaFoldDB" id="A0A7T3EU63"/>
<dbReference type="GeneID" id="84020874"/>
<proteinExistence type="predicted"/>
<sequence>MTISLSDGLLIAQAVILFIGLGFTALSVWNTKRDNRRMATVDLILRQRENKTLNDAAYIITGLVKGNDFPSLHQYLDKEKYPDERKAILDLLNYREFVAVGINIGIIDEEIYKRSYYNIILRDWKWMCQTVESIRNSEKGHSTNFQDFEKLVKRWQKRPLKKDI</sequence>